<accession>A0A9X5C9H1</accession>
<evidence type="ECO:0000259" key="1">
    <source>
        <dbReference type="Pfam" id="PF13173"/>
    </source>
</evidence>
<protein>
    <submittedName>
        <fullName evidence="3">ATP-binding protein</fullName>
    </submittedName>
</protein>
<dbReference type="PANTHER" id="PTHR33295:SF7">
    <property type="entry name" value="ATPASE"/>
    <property type="match status" value="1"/>
</dbReference>
<evidence type="ECO:0000259" key="2">
    <source>
        <dbReference type="Pfam" id="PF13635"/>
    </source>
</evidence>
<dbReference type="OrthoDB" id="9801806at2"/>
<organism evidence="3 4">
    <name type="scientific">Schaedlerella arabinosiphila</name>
    <dbReference type="NCBI Taxonomy" id="2044587"/>
    <lineage>
        <taxon>Bacteria</taxon>
        <taxon>Bacillati</taxon>
        <taxon>Bacillota</taxon>
        <taxon>Clostridia</taxon>
        <taxon>Lachnospirales</taxon>
        <taxon>Lachnospiraceae</taxon>
        <taxon>Schaedlerella</taxon>
    </lineage>
</organism>
<feature type="domain" description="AAA" evidence="1">
    <location>
        <begin position="20"/>
        <end position="154"/>
    </location>
</feature>
<gene>
    <name evidence="3" type="ORF">FMM80_16360</name>
</gene>
<dbReference type="Proteomes" id="UP000474104">
    <property type="component" value="Unassembled WGS sequence"/>
</dbReference>
<proteinExistence type="predicted"/>
<dbReference type="GO" id="GO:0005524">
    <property type="term" value="F:ATP binding"/>
    <property type="evidence" value="ECO:0007669"/>
    <property type="project" value="UniProtKB-KW"/>
</dbReference>
<sequence length="455" mass="52820">MYLQRKIDVYLKEWKQDEHRRPLIVKGARQIGKTESIRKFAEENYKHVVEINFVEEPKYKMITSDGYGVQNIIKNISRLDPDKHFDPGSTLLFFDELQDFPEITTALKFFSMDGKYDVICSGSLLGINYRRIESNSVGYKQDYEMRSLDFEEFLWARGYGDDFVEDMLDHMKKLKAFSEVMIKICSELFIDYCILGGMPAVIRDYIEKGTFEGSLQTQRQLLADYEEDIRKYAEGMDQTRILNVFSHIPVQLARDNKKFQISKVASGARFKDYRGCIEWLKDAGVVNTCYCLHFPELPLKGNYDDTKLKLYFADSGLLVAMLDEEAQDDLRENKNLGVYKGALYENVAAEALSKSGYGLYYFKKENSTLEEDFFIRTSSELIPLEVKAVNGRAKSLQTLIASDRYPDIKYGIKLVMGNIGYSRKIFTFPHFCCFLLKRYLKSVSLMEIVEREQPL</sequence>
<dbReference type="InterPro" id="IPR027417">
    <property type="entry name" value="P-loop_NTPase"/>
</dbReference>
<dbReference type="PANTHER" id="PTHR33295">
    <property type="entry name" value="ATPASE"/>
    <property type="match status" value="1"/>
</dbReference>
<dbReference type="SUPFAM" id="SSF52540">
    <property type="entry name" value="P-loop containing nucleoside triphosphate hydrolases"/>
    <property type="match status" value="1"/>
</dbReference>
<keyword evidence="3" id="KW-0547">Nucleotide-binding</keyword>
<reference evidence="3 4" key="1">
    <citation type="submission" date="2019-07" db="EMBL/GenBank/DDBJ databases">
        <title>Draft genome sequences of 15 bacterial species constituting the stable defined intestinal microbiota of the GM15 gnotobiotic mouse model.</title>
        <authorList>
            <person name="Elie C."/>
            <person name="Mathieu A."/>
            <person name="Saliou A."/>
            <person name="Darnaud M."/>
            <person name="Leulier F."/>
            <person name="Tamellini A."/>
        </authorList>
    </citation>
    <scope>NUCLEOTIDE SEQUENCE [LARGE SCALE GENOMIC DNA]</scope>
    <source>
        <strain evidence="4">ASF 502</strain>
    </source>
</reference>
<dbReference type="InterPro" id="IPR025420">
    <property type="entry name" value="DUF4143"/>
</dbReference>
<dbReference type="AlphaFoldDB" id="A0A9X5C9H1"/>
<dbReference type="InterPro" id="IPR041682">
    <property type="entry name" value="AAA_14"/>
</dbReference>
<dbReference type="RefSeq" id="WP_004077713.1">
    <property type="nucleotide sequence ID" value="NZ_VIRB01000103.1"/>
</dbReference>
<keyword evidence="3" id="KW-0067">ATP-binding</keyword>
<feature type="domain" description="DUF4143" evidence="2">
    <location>
        <begin position="226"/>
        <end position="388"/>
    </location>
</feature>
<dbReference type="EMBL" id="VIRB01000103">
    <property type="protein sequence ID" value="NDO70138.1"/>
    <property type="molecule type" value="Genomic_DNA"/>
</dbReference>
<evidence type="ECO:0000313" key="4">
    <source>
        <dbReference type="Proteomes" id="UP000474104"/>
    </source>
</evidence>
<dbReference type="Pfam" id="PF13635">
    <property type="entry name" value="DUF4143"/>
    <property type="match status" value="1"/>
</dbReference>
<name>A0A9X5C9H1_9FIRM</name>
<dbReference type="Pfam" id="PF13173">
    <property type="entry name" value="AAA_14"/>
    <property type="match status" value="1"/>
</dbReference>
<comment type="caution">
    <text evidence="3">The sequence shown here is derived from an EMBL/GenBank/DDBJ whole genome shotgun (WGS) entry which is preliminary data.</text>
</comment>
<evidence type="ECO:0000313" key="3">
    <source>
        <dbReference type="EMBL" id="NDO70138.1"/>
    </source>
</evidence>